<dbReference type="EMBL" id="SRPO01000858">
    <property type="protein sequence ID" value="KAG5929161.1"/>
    <property type="molecule type" value="Genomic_DNA"/>
</dbReference>
<name>A0A9P7M442_9HYPO</name>
<evidence type="ECO:0000313" key="2">
    <source>
        <dbReference type="EMBL" id="KAG5929161.1"/>
    </source>
</evidence>
<evidence type="ECO:0000256" key="1">
    <source>
        <dbReference type="SAM" id="MobiDB-lite"/>
    </source>
</evidence>
<evidence type="ECO:0000313" key="3">
    <source>
        <dbReference type="Proteomes" id="UP000706124"/>
    </source>
</evidence>
<gene>
    <name evidence="2" type="ORF">E4U60_007503</name>
</gene>
<dbReference type="AlphaFoldDB" id="A0A9P7M442"/>
<keyword evidence="3" id="KW-1185">Reference proteome</keyword>
<sequence length="98" mass="10998">MTSTPPACPGEKEKGVSSVNTEEMVEELKSVDNWTLRPADHGAHAWLFLCASFLMEGLSLARMSRLLEHRGFLLSQPAPWCVHFNLDFSNSLRDKLPI</sequence>
<protein>
    <submittedName>
        <fullName evidence="2">Uncharacterized protein</fullName>
    </submittedName>
</protein>
<dbReference type="OrthoDB" id="2213137at2759"/>
<accession>A0A9P7M442</accession>
<proteinExistence type="predicted"/>
<feature type="region of interest" description="Disordered" evidence="1">
    <location>
        <begin position="1"/>
        <end position="20"/>
    </location>
</feature>
<organism evidence="2 3">
    <name type="scientific">Claviceps pazoutovae</name>
    <dbReference type="NCBI Taxonomy" id="1649127"/>
    <lineage>
        <taxon>Eukaryota</taxon>
        <taxon>Fungi</taxon>
        <taxon>Dikarya</taxon>
        <taxon>Ascomycota</taxon>
        <taxon>Pezizomycotina</taxon>
        <taxon>Sordariomycetes</taxon>
        <taxon>Hypocreomycetidae</taxon>
        <taxon>Hypocreales</taxon>
        <taxon>Clavicipitaceae</taxon>
        <taxon>Claviceps</taxon>
    </lineage>
</organism>
<dbReference type="Proteomes" id="UP000706124">
    <property type="component" value="Unassembled WGS sequence"/>
</dbReference>
<reference evidence="2 3" key="1">
    <citation type="journal article" date="2020" name="bioRxiv">
        <title>Whole genome comparisons of ergot fungi reveals the divergence and evolution of species within the genus Claviceps are the result of varying mechanisms driving genome evolution and host range expansion.</title>
        <authorList>
            <person name="Wyka S.A."/>
            <person name="Mondo S.J."/>
            <person name="Liu M."/>
            <person name="Dettman J."/>
            <person name="Nalam V."/>
            <person name="Broders K.D."/>
        </authorList>
    </citation>
    <scope>NUCLEOTIDE SEQUENCE [LARGE SCALE GENOMIC DNA]</scope>
    <source>
        <strain evidence="2 3">CCC 1485</strain>
    </source>
</reference>
<comment type="caution">
    <text evidence="2">The sequence shown here is derived from an EMBL/GenBank/DDBJ whole genome shotgun (WGS) entry which is preliminary data.</text>
</comment>